<evidence type="ECO:0000256" key="6">
    <source>
        <dbReference type="SAM" id="Phobius"/>
    </source>
</evidence>
<keyword evidence="4" id="KW-0547">Nucleotide-binding</keyword>
<dbReference type="CDD" id="cd24003">
    <property type="entry name" value="ASKHA_NBD_GDA1_CD39_NTPase"/>
    <property type="match status" value="1"/>
</dbReference>
<proteinExistence type="inferred from homology"/>
<dbReference type="Gene3D" id="3.30.420.40">
    <property type="match status" value="1"/>
</dbReference>
<dbReference type="GO" id="GO:0009134">
    <property type="term" value="P:nucleoside diphosphate catabolic process"/>
    <property type="evidence" value="ECO:0007669"/>
    <property type="project" value="TreeGrafter"/>
</dbReference>
<feature type="region of interest" description="Disordered" evidence="5">
    <location>
        <begin position="20"/>
        <end position="42"/>
    </location>
</feature>
<dbReference type="InterPro" id="IPR000407">
    <property type="entry name" value="GDA1_CD39_NTPase"/>
</dbReference>
<name>A0A7S4RIN8_9DINO</name>
<evidence type="ECO:0000256" key="5">
    <source>
        <dbReference type="SAM" id="MobiDB-lite"/>
    </source>
</evidence>
<accession>A0A7S4RIN8</accession>
<evidence type="ECO:0000256" key="3">
    <source>
        <dbReference type="PIRSR" id="PIRSR600407-1"/>
    </source>
</evidence>
<organism evidence="7">
    <name type="scientific">Alexandrium monilatum</name>
    <dbReference type="NCBI Taxonomy" id="311494"/>
    <lineage>
        <taxon>Eukaryota</taxon>
        <taxon>Sar</taxon>
        <taxon>Alveolata</taxon>
        <taxon>Dinophyceae</taxon>
        <taxon>Gonyaulacales</taxon>
        <taxon>Pyrocystaceae</taxon>
        <taxon>Alexandrium</taxon>
    </lineage>
</organism>
<feature type="binding site" evidence="4">
    <location>
        <begin position="257"/>
        <end position="261"/>
    </location>
    <ligand>
        <name>ATP</name>
        <dbReference type="ChEBI" id="CHEBI:30616"/>
    </ligand>
</feature>
<feature type="active site" description="Proton acceptor" evidence="3">
    <location>
        <position position="228"/>
    </location>
</feature>
<evidence type="ECO:0000313" key="7">
    <source>
        <dbReference type="EMBL" id="CAE4614080.1"/>
    </source>
</evidence>
<dbReference type="GO" id="GO:0016020">
    <property type="term" value="C:membrane"/>
    <property type="evidence" value="ECO:0007669"/>
    <property type="project" value="TreeGrafter"/>
</dbReference>
<dbReference type="PANTHER" id="PTHR11782">
    <property type="entry name" value="ADENOSINE/GUANOSINE DIPHOSPHATASE"/>
    <property type="match status" value="1"/>
</dbReference>
<dbReference type="EMBL" id="HBNR01050409">
    <property type="protein sequence ID" value="CAE4614080.1"/>
    <property type="molecule type" value="Transcribed_RNA"/>
</dbReference>
<keyword evidence="6" id="KW-0812">Transmembrane</keyword>
<dbReference type="AlphaFoldDB" id="A0A7S4RIN8"/>
<dbReference type="GO" id="GO:0005524">
    <property type="term" value="F:ATP binding"/>
    <property type="evidence" value="ECO:0007669"/>
    <property type="project" value="UniProtKB-KW"/>
</dbReference>
<dbReference type="PANTHER" id="PTHR11782:SF83">
    <property type="entry name" value="GUANOSINE-DIPHOSPHATASE"/>
    <property type="match status" value="1"/>
</dbReference>
<comment type="similarity">
    <text evidence="1">Belongs to the GDA1/CD39 NTPase family.</text>
</comment>
<keyword evidence="6" id="KW-1133">Transmembrane helix</keyword>
<keyword evidence="6" id="KW-0472">Membrane</keyword>
<protein>
    <submittedName>
        <fullName evidence="7">Uncharacterized protein</fullName>
    </submittedName>
</protein>
<dbReference type="GO" id="GO:0017110">
    <property type="term" value="F:nucleoside diphosphate phosphatase activity"/>
    <property type="evidence" value="ECO:0007669"/>
    <property type="project" value="TreeGrafter"/>
</dbReference>
<evidence type="ECO:0000256" key="1">
    <source>
        <dbReference type="ARBA" id="ARBA00009283"/>
    </source>
</evidence>
<reference evidence="7" key="1">
    <citation type="submission" date="2021-01" db="EMBL/GenBank/DDBJ databases">
        <authorList>
            <person name="Corre E."/>
            <person name="Pelletier E."/>
            <person name="Niang G."/>
            <person name="Scheremetjew M."/>
            <person name="Finn R."/>
            <person name="Kale V."/>
            <person name="Holt S."/>
            <person name="Cochrane G."/>
            <person name="Meng A."/>
            <person name="Brown T."/>
            <person name="Cohen L."/>
        </authorList>
    </citation>
    <scope>NUCLEOTIDE SEQUENCE</scope>
    <source>
        <strain evidence="7">CCMP3105</strain>
    </source>
</reference>
<evidence type="ECO:0000256" key="4">
    <source>
        <dbReference type="PIRSR" id="PIRSR600407-2"/>
    </source>
</evidence>
<feature type="transmembrane region" description="Helical" evidence="6">
    <location>
        <begin position="54"/>
        <end position="75"/>
    </location>
</feature>
<evidence type="ECO:0000256" key="2">
    <source>
        <dbReference type="ARBA" id="ARBA00022801"/>
    </source>
</evidence>
<keyword evidence="4" id="KW-0067">ATP-binding</keyword>
<keyword evidence="2" id="KW-0378">Hydrolase</keyword>
<gene>
    <name evidence="7" type="ORF">AMON00008_LOCUS35265</name>
</gene>
<dbReference type="Gene3D" id="3.30.420.150">
    <property type="entry name" value="Exopolyphosphatase. Domain 2"/>
    <property type="match status" value="1"/>
</dbReference>
<sequence length="564" mass="60252">MAPGTDARLSVEAAVEMEGLLQPKGGQSSPRSGRLLHSAPEPPRAAAASSSKVCFWKAIGAVALLAACVAAAALLSGKGSSGRLSSPFAPAVGDSSKVVFLAAATPSWRLMLDCGSSGTRLKIFKLEGSNIEDVHLEEKVGMDALTSYVGRLDDLENDLRDVIEKSKQYVPEANRAQTPLTMYATAGMRILPAEDQNAVFSQCATLLSDSSFAPYHFEDARTISGEMEAAFEYLSVNYAKSGIDFPAETTGQIEMGGASLQVAFKPQENVLDHSWAYDIMGKREMIYATSYMGYGQNVARQKAQEAAVRAEKGRHLGLSRRLKTNASSATSQPRALVGGVPFPCFLKGYSEKAKVFEGTPEEQEVLIEGSSDFEGCSKLTQQILHTEYECDLPPCAIHGDYMTKISGKFVGISGFKFALLDLGLDLASTTPGQLRGAVQTFCGQKFADLGGNTKFTKYGCFLGSYAYSTLHAFGFADDSTNITFAGDYSWTLGAVMYEAFAPGSAPSGTSAERRRLLELPGVQSVLPLDHKCYWACRSKQRCAELPASSGSQCKQACSAGCATA</sequence>
<dbReference type="Pfam" id="PF01150">
    <property type="entry name" value="GDA1_CD39"/>
    <property type="match status" value="1"/>
</dbReference>